<comment type="similarity">
    <text evidence="3 11">Belongs to the ABC transporter superfamily.</text>
</comment>
<evidence type="ECO:0000256" key="4">
    <source>
        <dbReference type="ARBA" id="ARBA00020019"/>
    </source>
</evidence>
<dbReference type="RefSeq" id="WP_093318022.1">
    <property type="nucleotide sequence ID" value="NZ_FOHV01000005.1"/>
</dbReference>
<evidence type="ECO:0000259" key="12">
    <source>
        <dbReference type="PROSITE" id="PS50893"/>
    </source>
</evidence>
<dbReference type="GO" id="GO:0051301">
    <property type="term" value="P:cell division"/>
    <property type="evidence" value="ECO:0007669"/>
    <property type="project" value="UniProtKB-UniRule"/>
</dbReference>
<evidence type="ECO:0000256" key="6">
    <source>
        <dbReference type="ARBA" id="ARBA00022618"/>
    </source>
</evidence>
<reference evidence="14" key="1">
    <citation type="submission" date="2016-10" db="EMBL/GenBank/DDBJ databases">
        <authorList>
            <person name="Varghese N."/>
            <person name="Submissions S."/>
        </authorList>
    </citation>
    <scope>NUCLEOTIDE SEQUENCE [LARGE SCALE GENOMIC DNA]</scope>
    <source>
        <strain evidence="14">DSM 18579</strain>
    </source>
</reference>
<keyword evidence="6 11" id="KW-0132">Cell division</keyword>
<dbReference type="GO" id="GO:0005524">
    <property type="term" value="F:ATP binding"/>
    <property type="evidence" value="ECO:0007669"/>
    <property type="project" value="UniProtKB-UniRule"/>
</dbReference>
<dbReference type="PROSITE" id="PS00211">
    <property type="entry name" value="ABC_TRANSPORTER_1"/>
    <property type="match status" value="1"/>
</dbReference>
<gene>
    <name evidence="11" type="primary">ftsE</name>
    <name evidence="13" type="ORF">SAMN02583745_00821</name>
</gene>
<dbReference type="Proteomes" id="UP000242642">
    <property type="component" value="Unassembled WGS sequence"/>
</dbReference>
<name>A0A1I0A7G8_9GAMM</name>
<dbReference type="InterPro" id="IPR003439">
    <property type="entry name" value="ABC_transporter-like_ATP-bd"/>
</dbReference>
<keyword evidence="8 11" id="KW-0067">ATP-binding</keyword>
<sequence>MIRFSQVSKAYRGGRPALQGVNLHLKSGEMAFLTGHSGAGKSTLLKLICGIERPSTGNIFFDGVDISRLSSREIPFLRRQIGMIFQNHQLLMDKTAYENVALPLIIAGVNPIDINKRVNAALNKVGLYDKAQYYPLALSGGEQQRVGIARAVVHKPKVLLADEPTGNLDDISAQKIMDVFESFNQVGVTVLIVTHNLGLISAPHHKAYQLTAGRLIKG</sequence>
<dbReference type="EMBL" id="FOHV01000005">
    <property type="protein sequence ID" value="SES90080.1"/>
    <property type="molecule type" value="Genomic_DNA"/>
</dbReference>
<dbReference type="PROSITE" id="PS50893">
    <property type="entry name" value="ABC_TRANSPORTER_2"/>
    <property type="match status" value="1"/>
</dbReference>
<comment type="subunit">
    <text evidence="11">Homodimer. Forms a membrane-associated complex with FtsX.</text>
</comment>
<dbReference type="InterPro" id="IPR017871">
    <property type="entry name" value="ABC_transporter-like_CS"/>
</dbReference>
<dbReference type="OrthoDB" id="9802264at2"/>
<evidence type="ECO:0000313" key="13">
    <source>
        <dbReference type="EMBL" id="SES90080.1"/>
    </source>
</evidence>
<dbReference type="PANTHER" id="PTHR24220:SF470">
    <property type="entry name" value="CELL DIVISION ATP-BINDING PROTEIN FTSE"/>
    <property type="match status" value="1"/>
</dbReference>
<dbReference type="AlphaFoldDB" id="A0A1I0A7G8"/>
<feature type="domain" description="ABC transporter" evidence="12">
    <location>
        <begin position="2"/>
        <end position="218"/>
    </location>
</feature>
<dbReference type="SMART" id="SM00382">
    <property type="entry name" value="AAA"/>
    <property type="match status" value="1"/>
</dbReference>
<proteinExistence type="inferred from homology"/>
<evidence type="ECO:0000256" key="3">
    <source>
        <dbReference type="ARBA" id="ARBA00005417"/>
    </source>
</evidence>
<comment type="subcellular location">
    <subcellularLocation>
        <location evidence="11">Cell inner membrane</location>
        <topology evidence="11">Peripheral membrane protein</topology>
        <orientation evidence="11">Cytoplasmic side</orientation>
    </subcellularLocation>
    <subcellularLocation>
        <location evidence="2">Cell membrane</location>
        <topology evidence="2">Peripheral membrane protein</topology>
    </subcellularLocation>
</comment>
<evidence type="ECO:0000313" key="14">
    <source>
        <dbReference type="Proteomes" id="UP000242642"/>
    </source>
</evidence>
<evidence type="ECO:0000256" key="9">
    <source>
        <dbReference type="ARBA" id="ARBA00023136"/>
    </source>
</evidence>
<evidence type="ECO:0000256" key="5">
    <source>
        <dbReference type="ARBA" id="ARBA00022475"/>
    </source>
</evidence>
<keyword evidence="5 11" id="KW-1003">Cell membrane</keyword>
<evidence type="ECO:0000256" key="8">
    <source>
        <dbReference type="ARBA" id="ARBA00022840"/>
    </source>
</evidence>
<evidence type="ECO:0000256" key="10">
    <source>
        <dbReference type="ARBA" id="ARBA00023306"/>
    </source>
</evidence>
<organism evidence="13 14">
    <name type="scientific">Thorsellia anophelis DSM 18579</name>
    <dbReference type="NCBI Taxonomy" id="1123402"/>
    <lineage>
        <taxon>Bacteria</taxon>
        <taxon>Pseudomonadati</taxon>
        <taxon>Pseudomonadota</taxon>
        <taxon>Gammaproteobacteria</taxon>
        <taxon>Enterobacterales</taxon>
        <taxon>Thorselliaceae</taxon>
        <taxon>Thorsellia</taxon>
    </lineage>
</organism>
<dbReference type="PANTHER" id="PTHR24220">
    <property type="entry name" value="IMPORT ATP-BINDING PROTEIN"/>
    <property type="match status" value="1"/>
</dbReference>
<protein>
    <recommendedName>
        <fullName evidence="4 11">Cell division ATP-binding protein FtsE</fullName>
    </recommendedName>
</protein>
<dbReference type="InterPro" id="IPR003593">
    <property type="entry name" value="AAA+_ATPase"/>
</dbReference>
<keyword evidence="9 11" id="KW-0472">Membrane</keyword>
<dbReference type="Pfam" id="PF00005">
    <property type="entry name" value="ABC_tran"/>
    <property type="match status" value="1"/>
</dbReference>
<keyword evidence="14" id="KW-1185">Reference proteome</keyword>
<dbReference type="InterPro" id="IPR027417">
    <property type="entry name" value="P-loop_NTPase"/>
</dbReference>
<dbReference type="InterPro" id="IPR005286">
    <property type="entry name" value="Cell_div_FtsE"/>
</dbReference>
<dbReference type="InterPro" id="IPR015854">
    <property type="entry name" value="ABC_transpr_LolD-like"/>
</dbReference>
<dbReference type="GO" id="GO:0022857">
    <property type="term" value="F:transmembrane transporter activity"/>
    <property type="evidence" value="ECO:0007669"/>
    <property type="project" value="TreeGrafter"/>
</dbReference>
<evidence type="ECO:0000256" key="1">
    <source>
        <dbReference type="ARBA" id="ARBA00002579"/>
    </source>
</evidence>
<dbReference type="SUPFAM" id="SSF52540">
    <property type="entry name" value="P-loop containing nucleoside triphosphate hydrolases"/>
    <property type="match status" value="1"/>
</dbReference>
<accession>A0A1I0A7G8</accession>
<evidence type="ECO:0000256" key="11">
    <source>
        <dbReference type="RuleBase" id="RU365094"/>
    </source>
</evidence>
<dbReference type="Gene3D" id="3.40.50.300">
    <property type="entry name" value="P-loop containing nucleotide triphosphate hydrolases"/>
    <property type="match status" value="1"/>
</dbReference>
<dbReference type="FunFam" id="3.40.50.300:FF:000056">
    <property type="entry name" value="Cell division ATP-binding protein FtsE"/>
    <property type="match status" value="1"/>
</dbReference>
<dbReference type="NCBIfam" id="TIGR02673">
    <property type="entry name" value="FtsE"/>
    <property type="match status" value="1"/>
</dbReference>
<dbReference type="GO" id="GO:0005886">
    <property type="term" value="C:plasma membrane"/>
    <property type="evidence" value="ECO:0007669"/>
    <property type="project" value="UniProtKB-SubCell"/>
</dbReference>
<evidence type="ECO:0000256" key="7">
    <source>
        <dbReference type="ARBA" id="ARBA00022741"/>
    </source>
</evidence>
<keyword evidence="10 11" id="KW-0131">Cell cycle</keyword>
<keyword evidence="7 11" id="KW-0547">Nucleotide-binding</keyword>
<dbReference type="STRING" id="1123402.SAMN02583745_00821"/>
<dbReference type="GO" id="GO:0016887">
    <property type="term" value="F:ATP hydrolysis activity"/>
    <property type="evidence" value="ECO:0007669"/>
    <property type="project" value="InterPro"/>
</dbReference>
<evidence type="ECO:0000256" key="2">
    <source>
        <dbReference type="ARBA" id="ARBA00004202"/>
    </source>
</evidence>
<comment type="function">
    <text evidence="1">Part of the ABC transporter FtsEX involved in cellular division. Important for assembly or stability of the septal ring.</text>
</comment>